<dbReference type="KEGG" id="marz:MARA_54410"/>
<evidence type="ECO:0000313" key="4">
    <source>
        <dbReference type="Proteomes" id="UP000467428"/>
    </source>
</evidence>
<proteinExistence type="predicted"/>
<keyword evidence="2" id="KW-0472">Membrane</keyword>
<evidence type="ECO:0000256" key="2">
    <source>
        <dbReference type="SAM" id="Phobius"/>
    </source>
</evidence>
<dbReference type="EMBL" id="AP022593">
    <property type="protein sequence ID" value="BBY51973.1"/>
    <property type="molecule type" value="Genomic_DNA"/>
</dbReference>
<gene>
    <name evidence="3" type="ORF">MARA_54410</name>
</gene>
<organism evidence="3 4">
    <name type="scientific">Mycolicibacterium arabiense</name>
    <dbReference type="NCBI Taxonomy" id="1286181"/>
    <lineage>
        <taxon>Bacteria</taxon>
        <taxon>Bacillati</taxon>
        <taxon>Actinomycetota</taxon>
        <taxon>Actinomycetes</taxon>
        <taxon>Mycobacteriales</taxon>
        <taxon>Mycobacteriaceae</taxon>
        <taxon>Mycolicibacterium</taxon>
    </lineage>
</organism>
<feature type="compositionally biased region" description="Pro residues" evidence="1">
    <location>
        <begin position="48"/>
        <end position="59"/>
    </location>
</feature>
<reference evidence="3 4" key="1">
    <citation type="journal article" date="2019" name="Emerg. Microbes Infect.">
        <title>Comprehensive subspecies identification of 175 nontuberculous mycobacteria species based on 7547 genomic profiles.</title>
        <authorList>
            <person name="Matsumoto Y."/>
            <person name="Kinjo T."/>
            <person name="Motooka D."/>
            <person name="Nabeya D."/>
            <person name="Jung N."/>
            <person name="Uechi K."/>
            <person name="Horii T."/>
            <person name="Iida T."/>
            <person name="Fujita J."/>
            <person name="Nakamura S."/>
        </authorList>
    </citation>
    <scope>NUCLEOTIDE SEQUENCE [LARGE SCALE GENOMIC DNA]</scope>
    <source>
        <strain evidence="3 4">JCM 18538</strain>
    </source>
</reference>
<evidence type="ECO:0000313" key="3">
    <source>
        <dbReference type="EMBL" id="BBY51973.1"/>
    </source>
</evidence>
<sequence>MPLPDTAVADEEFTMRIKKIAAGAVATAALGFGVLGAGSGVTLAKPNDPAPGPPGPSGPGPYWLPGDAPGQNPIGPPGQVKNGNPYVPGLTGVPPGHWGDPGYAGLPPTWRPVNWFDLGIFEPQPVVYNPDALAWGIWWVDRFIPFVA</sequence>
<geneLocation type="plasmid" evidence="4">
    <name>pjcm18538 dna</name>
</geneLocation>
<dbReference type="Proteomes" id="UP000467428">
    <property type="component" value="Chromosome"/>
</dbReference>
<dbReference type="AlphaFoldDB" id="A0A7I7S5J5"/>
<feature type="transmembrane region" description="Helical" evidence="2">
    <location>
        <begin position="20"/>
        <end position="44"/>
    </location>
</feature>
<keyword evidence="4" id="KW-1185">Reference proteome</keyword>
<feature type="region of interest" description="Disordered" evidence="1">
    <location>
        <begin position="42"/>
        <end position="91"/>
    </location>
</feature>
<keyword evidence="2" id="KW-0812">Transmembrane</keyword>
<name>A0A7I7S5J5_9MYCO</name>
<accession>A0A7I7S5J5</accession>
<keyword evidence="2" id="KW-1133">Transmembrane helix</keyword>
<protein>
    <submittedName>
        <fullName evidence="3">Uncharacterized protein</fullName>
    </submittedName>
</protein>
<evidence type="ECO:0000256" key="1">
    <source>
        <dbReference type="SAM" id="MobiDB-lite"/>
    </source>
</evidence>